<feature type="domain" description="DALR anticodon binding" evidence="11">
    <location>
        <begin position="465"/>
        <end position="586"/>
    </location>
</feature>
<proteinExistence type="inferred from homology"/>
<dbReference type="Pfam" id="PF05746">
    <property type="entry name" value="DALR_1"/>
    <property type="match status" value="1"/>
</dbReference>
<protein>
    <recommendedName>
        <fullName evidence="9">Arginine--tRNA ligase</fullName>
        <ecNumber evidence="9">6.1.1.19</ecNumber>
    </recommendedName>
    <alternativeName>
        <fullName evidence="9">Arginyl-tRNA synthetase</fullName>
        <shortName evidence="9">ArgRS</shortName>
    </alternativeName>
</protein>
<dbReference type="Gene3D" id="3.30.1360.70">
    <property type="entry name" value="Arginyl tRNA synthetase N-terminal domain"/>
    <property type="match status" value="1"/>
</dbReference>
<evidence type="ECO:0000256" key="1">
    <source>
        <dbReference type="ARBA" id="ARBA00005594"/>
    </source>
</evidence>
<dbReference type="RefSeq" id="WP_338521514.1">
    <property type="nucleotide sequence ID" value="NZ_CP135136.1"/>
</dbReference>
<keyword evidence="2 9" id="KW-0963">Cytoplasm</keyword>
<keyword evidence="7 9" id="KW-0030">Aminoacyl-tRNA synthetase</keyword>
<accession>A0ABZ2GX37</accession>
<organism evidence="13 14">
    <name type="scientific">Candidatus Legionella polyplacis</name>
    <dbReference type="NCBI Taxonomy" id="2005262"/>
    <lineage>
        <taxon>Bacteria</taxon>
        <taxon>Pseudomonadati</taxon>
        <taxon>Pseudomonadota</taxon>
        <taxon>Gammaproteobacteria</taxon>
        <taxon>Legionellales</taxon>
        <taxon>Legionellaceae</taxon>
        <taxon>Legionella</taxon>
    </lineage>
</organism>
<dbReference type="InterPro" id="IPR035684">
    <property type="entry name" value="ArgRS_core"/>
</dbReference>
<evidence type="ECO:0000259" key="11">
    <source>
        <dbReference type="SMART" id="SM00836"/>
    </source>
</evidence>
<name>A0ABZ2GX37_9GAMM</name>
<evidence type="ECO:0000256" key="9">
    <source>
        <dbReference type="HAMAP-Rule" id="MF_00123"/>
    </source>
</evidence>
<dbReference type="CDD" id="cd00671">
    <property type="entry name" value="ArgRS_core"/>
    <property type="match status" value="1"/>
</dbReference>
<dbReference type="PANTHER" id="PTHR11956:SF5">
    <property type="entry name" value="ARGININE--TRNA LIGASE, CYTOPLASMIC"/>
    <property type="match status" value="1"/>
</dbReference>
<evidence type="ECO:0000256" key="6">
    <source>
        <dbReference type="ARBA" id="ARBA00022917"/>
    </source>
</evidence>
<dbReference type="SUPFAM" id="SSF52374">
    <property type="entry name" value="Nucleotidylyl transferase"/>
    <property type="match status" value="1"/>
</dbReference>
<evidence type="ECO:0000256" key="8">
    <source>
        <dbReference type="ARBA" id="ARBA00049339"/>
    </source>
</evidence>
<dbReference type="EMBL" id="CP135136">
    <property type="protein sequence ID" value="WWR11990.1"/>
    <property type="molecule type" value="Genomic_DNA"/>
</dbReference>
<keyword evidence="14" id="KW-1185">Reference proteome</keyword>
<dbReference type="Proteomes" id="UP001360424">
    <property type="component" value="Chromosome"/>
</dbReference>
<dbReference type="SMART" id="SM00836">
    <property type="entry name" value="DALR_1"/>
    <property type="match status" value="1"/>
</dbReference>
<dbReference type="EC" id="6.1.1.19" evidence="9"/>
<feature type="short sequence motif" description="'HIGH' region" evidence="9">
    <location>
        <begin position="128"/>
        <end position="138"/>
    </location>
</feature>
<keyword evidence="4 9" id="KW-0547">Nucleotide-binding</keyword>
<evidence type="ECO:0000256" key="5">
    <source>
        <dbReference type="ARBA" id="ARBA00022840"/>
    </source>
</evidence>
<dbReference type="GO" id="GO:0004814">
    <property type="term" value="F:arginine-tRNA ligase activity"/>
    <property type="evidence" value="ECO:0007669"/>
    <property type="project" value="UniProtKB-EC"/>
</dbReference>
<evidence type="ECO:0000259" key="12">
    <source>
        <dbReference type="SMART" id="SM01016"/>
    </source>
</evidence>
<dbReference type="PROSITE" id="PS00178">
    <property type="entry name" value="AA_TRNA_LIGASE_I"/>
    <property type="match status" value="1"/>
</dbReference>
<dbReference type="Pfam" id="PF03485">
    <property type="entry name" value="Arg_tRNA_synt_N"/>
    <property type="match status" value="1"/>
</dbReference>
<dbReference type="SUPFAM" id="SSF47323">
    <property type="entry name" value="Anticodon-binding domain of a subclass of class I aminoacyl-tRNA synthetases"/>
    <property type="match status" value="1"/>
</dbReference>
<evidence type="ECO:0000313" key="13">
    <source>
        <dbReference type="EMBL" id="WWR11990.1"/>
    </source>
</evidence>
<keyword evidence="6 9" id="KW-0648">Protein biosynthesis</keyword>
<gene>
    <name evidence="9 13" type="primary">argS</name>
    <name evidence="13" type="ORF">RQL38_02450</name>
</gene>
<evidence type="ECO:0000256" key="7">
    <source>
        <dbReference type="ARBA" id="ARBA00023146"/>
    </source>
</evidence>
<evidence type="ECO:0000313" key="14">
    <source>
        <dbReference type="Proteomes" id="UP001360424"/>
    </source>
</evidence>
<dbReference type="InterPro" id="IPR001278">
    <property type="entry name" value="Arg-tRNA-ligase"/>
</dbReference>
<dbReference type="PRINTS" id="PR01038">
    <property type="entry name" value="TRNASYNTHARG"/>
</dbReference>
<dbReference type="InterPro" id="IPR014729">
    <property type="entry name" value="Rossmann-like_a/b/a_fold"/>
</dbReference>
<dbReference type="InterPro" id="IPR008909">
    <property type="entry name" value="DALR_anticod-bd"/>
</dbReference>
<keyword evidence="3 9" id="KW-0436">Ligase</keyword>
<comment type="catalytic activity">
    <reaction evidence="8 9">
        <text>tRNA(Arg) + L-arginine + ATP = L-arginyl-tRNA(Arg) + AMP + diphosphate</text>
        <dbReference type="Rhea" id="RHEA:20301"/>
        <dbReference type="Rhea" id="RHEA-COMP:9658"/>
        <dbReference type="Rhea" id="RHEA-COMP:9673"/>
        <dbReference type="ChEBI" id="CHEBI:30616"/>
        <dbReference type="ChEBI" id="CHEBI:32682"/>
        <dbReference type="ChEBI" id="CHEBI:33019"/>
        <dbReference type="ChEBI" id="CHEBI:78442"/>
        <dbReference type="ChEBI" id="CHEBI:78513"/>
        <dbReference type="ChEBI" id="CHEBI:456215"/>
        <dbReference type="EC" id="6.1.1.19"/>
    </reaction>
</comment>
<comment type="similarity">
    <text evidence="1 9 10">Belongs to the class-I aminoacyl-tRNA synthetase family.</text>
</comment>
<evidence type="ECO:0000256" key="4">
    <source>
        <dbReference type="ARBA" id="ARBA00022741"/>
    </source>
</evidence>
<evidence type="ECO:0000256" key="2">
    <source>
        <dbReference type="ARBA" id="ARBA00022490"/>
    </source>
</evidence>
<sequence length="586" mass="68223">MKFIIKSLIIDAFKKMNYSSIIFDKVINNFKVDYTKNKKFGDFFTNISLVIAKVTKKNPMCIAKHMVVLFSKHIIIKAIEIAYPGFINFFISYDEKFNVIKKILEQSENYGKFSLGSGKKVLIEFVSANPTGPLHVGHGRIAVVGSILSKLFELLGYRVIKEYYINDFGKQIDILLLSIWLIYLNLIGEHVIFPTGVYRNEYVKNIANCMYKEYGSKFKYSWNKIKNKWLSKKIVENEKEVYIDFLIGITKSVLGSFYYKIIYKNSLFFIICNIKKDLSDFKIYYDNWISECELLNSGVVQNIIEKLKKNDCTYISNGALWFKSTKFGDEKDRVLIKSNGSITYFASDIAYHIDKYSRGFDKIINVFGCDHHGYVERIKSAIKSFNYNIDILNILLIQFVVLYKNGKNVKLSKRNNYSISLHDLYEELGNDVTRFFYIMRKSDQYIEFDLNLAKLRSNENPVYYIQYAYARICSVIRQVSKRKLYFDQDVGLLHLSLLNKTQELEIISLLNKYLDIIIGVSKSYDPHRISCYLLDLSSKLHSYYNSVSLLCNEYLLRNARLCLIKSVGQILKNGLDLLGISSPERM</sequence>
<dbReference type="HAMAP" id="MF_00123">
    <property type="entry name" value="Arg_tRNA_synth"/>
    <property type="match status" value="1"/>
</dbReference>
<dbReference type="Gene3D" id="1.10.730.10">
    <property type="entry name" value="Isoleucyl-tRNA Synthetase, Domain 1"/>
    <property type="match status" value="1"/>
</dbReference>
<reference evidence="13" key="1">
    <citation type="submission" date="2023-09" db="EMBL/GenBank/DDBJ databases">
        <title>Genomes of two closely related lineages of the louse Polyplax serrata with different host specificities.</title>
        <authorList>
            <person name="Martinu J."/>
            <person name="Tarabai H."/>
            <person name="Stefka J."/>
            <person name="Hypsa V."/>
        </authorList>
    </citation>
    <scope>NUCLEOTIDE SEQUENCE [LARGE SCALE GENOMIC DNA]</scope>
    <source>
        <strain evidence="13">HR10_N</strain>
    </source>
</reference>
<dbReference type="Gene3D" id="3.40.50.620">
    <property type="entry name" value="HUPs"/>
    <property type="match status" value="1"/>
</dbReference>
<dbReference type="SUPFAM" id="SSF55190">
    <property type="entry name" value="Arginyl-tRNA synthetase (ArgRS), N-terminal 'additional' domain"/>
    <property type="match status" value="1"/>
</dbReference>
<feature type="domain" description="Arginyl tRNA synthetase N-terminal" evidence="12">
    <location>
        <begin position="16"/>
        <end position="91"/>
    </location>
</feature>
<dbReference type="InterPro" id="IPR005148">
    <property type="entry name" value="Arg-tRNA-synth_N"/>
</dbReference>
<keyword evidence="5 9" id="KW-0067">ATP-binding</keyword>
<dbReference type="PANTHER" id="PTHR11956">
    <property type="entry name" value="ARGINYL-TRNA SYNTHETASE"/>
    <property type="match status" value="1"/>
</dbReference>
<dbReference type="Pfam" id="PF00750">
    <property type="entry name" value="tRNA-synt_1d"/>
    <property type="match status" value="2"/>
</dbReference>
<dbReference type="NCBIfam" id="TIGR00456">
    <property type="entry name" value="argS"/>
    <property type="match status" value="1"/>
</dbReference>
<comment type="subunit">
    <text evidence="9">Monomer.</text>
</comment>
<evidence type="ECO:0000256" key="3">
    <source>
        <dbReference type="ARBA" id="ARBA00022598"/>
    </source>
</evidence>
<dbReference type="InterPro" id="IPR036695">
    <property type="entry name" value="Arg-tRNA-synth_N_sf"/>
</dbReference>
<dbReference type="InterPro" id="IPR009080">
    <property type="entry name" value="tRNAsynth_Ia_anticodon-bd"/>
</dbReference>
<comment type="subcellular location">
    <subcellularLocation>
        <location evidence="9">Cytoplasm</location>
    </subcellularLocation>
</comment>
<dbReference type="InterPro" id="IPR001412">
    <property type="entry name" value="aa-tRNA-synth_I_CS"/>
</dbReference>
<dbReference type="SMART" id="SM01016">
    <property type="entry name" value="Arg_tRNA_synt_N"/>
    <property type="match status" value="1"/>
</dbReference>
<evidence type="ECO:0000256" key="10">
    <source>
        <dbReference type="RuleBase" id="RU363038"/>
    </source>
</evidence>